<accession>A0A7J8D6K8</accession>
<keyword evidence="3" id="KW-1185">Reference proteome</keyword>
<dbReference type="EMBL" id="JACASE010000013">
    <property type="protein sequence ID" value="KAF6418801.1"/>
    <property type="molecule type" value="Genomic_DNA"/>
</dbReference>
<reference evidence="2 3" key="1">
    <citation type="journal article" date="2020" name="Nature">
        <title>Six reference-quality genomes reveal evolution of bat adaptations.</title>
        <authorList>
            <person name="Jebb D."/>
            <person name="Huang Z."/>
            <person name="Pippel M."/>
            <person name="Hughes G.M."/>
            <person name="Lavrichenko K."/>
            <person name="Devanna P."/>
            <person name="Winkler S."/>
            <person name="Jermiin L.S."/>
            <person name="Skirmuntt E.C."/>
            <person name="Katzourakis A."/>
            <person name="Burkitt-Gray L."/>
            <person name="Ray D.A."/>
            <person name="Sullivan K.A.M."/>
            <person name="Roscito J.G."/>
            <person name="Kirilenko B.M."/>
            <person name="Davalos L.M."/>
            <person name="Corthals A.P."/>
            <person name="Power M.L."/>
            <person name="Jones G."/>
            <person name="Ransome R.D."/>
            <person name="Dechmann D.K.N."/>
            <person name="Locatelli A.G."/>
            <person name="Puechmaille S.J."/>
            <person name="Fedrigo O."/>
            <person name="Jarvis E.D."/>
            <person name="Hiller M."/>
            <person name="Vernes S.C."/>
            <person name="Myers E.W."/>
            <person name="Teeling E.C."/>
        </authorList>
    </citation>
    <scope>NUCLEOTIDE SEQUENCE [LARGE SCALE GENOMIC DNA]</scope>
    <source>
        <strain evidence="2">MRouAeg1</strain>
        <tissue evidence="2">Muscle</tissue>
    </source>
</reference>
<evidence type="ECO:0000256" key="1">
    <source>
        <dbReference type="SAM" id="MobiDB-lite"/>
    </source>
</evidence>
<protein>
    <submittedName>
        <fullName evidence="2">Uncharacterized protein</fullName>
    </submittedName>
</protein>
<proteinExistence type="predicted"/>
<feature type="compositionally biased region" description="Polar residues" evidence="1">
    <location>
        <begin position="194"/>
        <end position="219"/>
    </location>
</feature>
<evidence type="ECO:0000313" key="3">
    <source>
        <dbReference type="Proteomes" id="UP000593571"/>
    </source>
</evidence>
<feature type="region of interest" description="Disordered" evidence="1">
    <location>
        <begin position="1"/>
        <end position="90"/>
    </location>
</feature>
<evidence type="ECO:0000313" key="2">
    <source>
        <dbReference type="EMBL" id="KAF6418801.1"/>
    </source>
</evidence>
<comment type="caution">
    <text evidence="2">The sequence shown here is derived from an EMBL/GenBank/DDBJ whole genome shotgun (WGS) entry which is preliminary data.</text>
</comment>
<feature type="region of interest" description="Disordered" evidence="1">
    <location>
        <begin position="182"/>
        <end position="230"/>
    </location>
</feature>
<dbReference type="AlphaFoldDB" id="A0A7J8D6K8"/>
<sequence>MGRPVSAALPGLGAGGEGSTKGQRPPPARPCGRSRPKALARSPTPRFLPGAPRAAAPVPRVSESVSGESRAAPRRTACDALSPRLARPPSPLAFTATVIGTSLPGTGGLGRGAWCGAGTPRCSRGTPTAAPSPSPVLGRRMQWGPACSMSPRLLPVSRWPLLCVPYCRTAVQLDLGDPQRWPLSAQGDGDAAVTAQSPGSAISTGSPGPSKVLSDQVSRQTKREVKGRVT</sequence>
<feature type="compositionally biased region" description="Basic and acidic residues" evidence="1">
    <location>
        <begin position="221"/>
        <end position="230"/>
    </location>
</feature>
<dbReference type="Proteomes" id="UP000593571">
    <property type="component" value="Unassembled WGS sequence"/>
</dbReference>
<feature type="compositionally biased region" description="Low complexity" evidence="1">
    <location>
        <begin position="49"/>
        <end position="61"/>
    </location>
</feature>
<gene>
    <name evidence="2" type="ORF">HJG63_008823</name>
</gene>
<organism evidence="2 3">
    <name type="scientific">Rousettus aegyptiacus</name>
    <name type="common">Egyptian fruit bat</name>
    <name type="synonym">Pteropus aegyptiacus</name>
    <dbReference type="NCBI Taxonomy" id="9407"/>
    <lineage>
        <taxon>Eukaryota</taxon>
        <taxon>Metazoa</taxon>
        <taxon>Chordata</taxon>
        <taxon>Craniata</taxon>
        <taxon>Vertebrata</taxon>
        <taxon>Euteleostomi</taxon>
        <taxon>Mammalia</taxon>
        <taxon>Eutheria</taxon>
        <taxon>Laurasiatheria</taxon>
        <taxon>Chiroptera</taxon>
        <taxon>Yinpterochiroptera</taxon>
        <taxon>Pteropodoidea</taxon>
        <taxon>Pteropodidae</taxon>
        <taxon>Rousettinae</taxon>
        <taxon>Rousettus</taxon>
    </lineage>
</organism>
<name>A0A7J8D6K8_ROUAE</name>